<comment type="caution">
    <text evidence="2">The sequence shown here is derived from an EMBL/GenBank/DDBJ whole genome shotgun (WGS) entry which is preliminary data.</text>
</comment>
<name>A0ABU3E5F4_9FLAO</name>
<dbReference type="Proteomes" id="UP001261624">
    <property type="component" value="Unassembled WGS sequence"/>
</dbReference>
<reference evidence="2 3" key="1">
    <citation type="submission" date="2023-09" db="EMBL/GenBank/DDBJ databases">
        <authorList>
            <person name="Rey-Velasco X."/>
        </authorList>
    </citation>
    <scope>NUCLEOTIDE SEQUENCE [LARGE SCALE GENOMIC DNA]</scope>
    <source>
        <strain evidence="2 3">F188</strain>
    </source>
</reference>
<evidence type="ECO:0000256" key="1">
    <source>
        <dbReference type="SAM" id="MobiDB-lite"/>
    </source>
</evidence>
<proteinExistence type="predicted"/>
<organism evidence="2 3">
    <name type="scientific">Autumnicola patrickiae</name>
    <dbReference type="NCBI Taxonomy" id="3075591"/>
    <lineage>
        <taxon>Bacteria</taxon>
        <taxon>Pseudomonadati</taxon>
        <taxon>Bacteroidota</taxon>
        <taxon>Flavobacteriia</taxon>
        <taxon>Flavobacteriales</taxon>
        <taxon>Flavobacteriaceae</taxon>
        <taxon>Autumnicola</taxon>
    </lineage>
</organism>
<gene>
    <name evidence="2" type="ORF">RM549_15590</name>
</gene>
<accession>A0ABU3E5F4</accession>
<feature type="compositionally biased region" description="Basic and acidic residues" evidence="1">
    <location>
        <begin position="36"/>
        <end position="45"/>
    </location>
</feature>
<evidence type="ECO:0000313" key="2">
    <source>
        <dbReference type="EMBL" id="MDT0691218.1"/>
    </source>
</evidence>
<feature type="region of interest" description="Disordered" evidence="1">
    <location>
        <begin position="175"/>
        <end position="196"/>
    </location>
</feature>
<evidence type="ECO:0000313" key="3">
    <source>
        <dbReference type="Proteomes" id="UP001261624"/>
    </source>
</evidence>
<keyword evidence="3" id="KW-1185">Reference proteome</keyword>
<dbReference type="RefSeq" id="WP_311686504.1">
    <property type="nucleotide sequence ID" value="NZ_JAVRHM010000021.1"/>
</dbReference>
<dbReference type="EMBL" id="JAVRHM010000021">
    <property type="protein sequence ID" value="MDT0691218.1"/>
    <property type="molecule type" value="Genomic_DNA"/>
</dbReference>
<feature type="region of interest" description="Disordered" evidence="1">
    <location>
        <begin position="19"/>
        <end position="50"/>
    </location>
</feature>
<sequence length="196" mass="22430">MAKKKFAIKDFSNQETIKANLKNSKTKDIPNIPKPDQPEPKVKETADDDPLSFLDTDTERINKTFRMFIPNIDYFKDFAHAWHLSISDSINIGVNILKEKYPDPEAKEYSFNYGSNPDFEASKQNYTAVIPEYQIDYIKSLSDSQSLSIGEAFLFAQIQMVNLFGEVKKRPERLKIRSQKRSDNISKGISNAKPGI</sequence>
<feature type="compositionally biased region" description="Basic and acidic residues" evidence="1">
    <location>
        <begin position="175"/>
        <end position="184"/>
    </location>
</feature>
<protein>
    <submittedName>
        <fullName evidence="2">Uncharacterized protein</fullName>
    </submittedName>
</protein>